<dbReference type="PANTHER" id="PTHR35369:SF3">
    <property type="entry name" value="TRANSLESION DNA SYNTHESIS-ASSOCIATED PROTEIN IMUA"/>
    <property type="match status" value="1"/>
</dbReference>
<evidence type="ECO:0000313" key="2">
    <source>
        <dbReference type="EMBL" id="TZF90437.1"/>
    </source>
</evidence>
<dbReference type="InterPro" id="IPR050356">
    <property type="entry name" value="SulA_CellDiv_inhibitor"/>
</dbReference>
<evidence type="ECO:0000313" key="3">
    <source>
        <dbReference type="Proteomes" id="UP000323164"/>
    </source>
</evidence>
<dbReference type="OrthoDB" id="9811176at2"/>
<dbReference type="Proteomes" id="UP000323164">
    <property type="component" value="Unassembled WGS sequence"/>
</dbReference>
<dbReference type="EMBL" id="VTRV01000039">
    <property type="protein sequence ID" value="TZF90437.1"/>
    <property type="molecule type" value="Genomic_DNA"/>
</dbReference>
<accession>A0A5D8Z6Y8</accession>
<dbReference type="Gene3D" id="3.40.50.300">
    <property type="entry name" value="P-loop containing nucleotide triphosphate hydrolases"/>
    <property type="match status" value="1"/>
</dbReference>
<gene>
    <name evidence="2" type="ORF">FW784_05400</name>
</gene>
<dbReference type="SUPFAM" id="SSF52540">
    <property type="entry name" value="P-loop containing nucleoside triphosphate hydrolases"/>
    <property type="match status" value="1"/>
</dbReference>
<reference evidence="2 3" key="1">
    <citation type="submission" date="2019-08" db="EMBL/GenBank/DDBJ databases">
        <title>Draft genome sequence of Lysobacter sp. UKS-15.</title>
        <authorList>
            <person name="Im W.-T."/>
        </authorList>
    </citation>
    <scope>NUCLEOTIDE SEQUENCE [LARGE SCALE GENOMIC DNA]</scope>
    <source>
        <strain evidence="2 3">UKS-15</strain>
    </source>
</reference>
<proteinExistence type="predicted"/>
<dbReference type="AlphaFoldDB" id="A0A5D8Z6Y8"/>
<dbReference type="InterPro" id="IPR027417">
    <property type="entry name" value="P-loop_NTPase"/>
</dbReference>
<comment type="caution">
    <text evidence="2">The sequence shown here is derived from an EMBL/GenBank/DDBJ whole genome shotgun (WGS) entry which is preliminary data.</text>
</comment>
<evidence type="ECO:0000256" key="1">
    <source>
        <dbReference type="ARBA" id="ARBA00022763"/>
    </source>
</evidence>
<keyword evidence="3" id="KW-1185">Reference proteome</keyword>
<name>A0A5D8Z6Y8_9GAMM</name>
<dbReference type="PANTHER" id="PTHR35369">
    <property type="entry name" value="BLR3025 PROTEIN-RELATED"/>
    <property type="match status" value="1"/>
</dbReference>
<keyword evidence="1" id="KW-0227">DNA damage</keyword>
<dbReference type="GO" id="GO:0006281">
    <property type="term" value="P:DNA repair"/>
    <property type="evidence" value="ECO:0007669"/>
    <property type="project" value="TreeGrafter"/>
</dbReference>
<dbReference type="RefSeq" id="WP_149352333.1">
    <property type="nucleotide sequence ID" value="NZ_VTRV01000039.1"/>
</dbReference>
<protein>
    <submittedName>
        <fullName evidence="2">DNA lesion error-prone repair protein ImuA</fullName>
    </submittedName>
</protein>
<organism evidence="2 3">
    <name type="scientific">Cognatilysobacter lacus</name>
    <dbReference type="NCBI Taxonomy" id="1643323"/>
    <lineage>
        <taxon>Bacteria</taxon>
        <taxon>Pseudomonadati</taxon>
        <taxon>Pseudomonadota</taxon>
        <taxon>Gammaproteobacteria</taxon>
        <taxon>Lysobacterales</taxon>
        <taxon>Lysobacteraceae</taxon>
        <taxon>Cognatilysobacter</taxon>
    </lineage>
</organism>
<feature type="non-terminal residue" evidence="2">
    <location>
        <position position="160"/>
    </location>
</feature>
<sequence length="160" mass="16753">MNSSAPASDIARLAGDGLRGEVHALDALLRDRAIWRGRAPAAPARDGVATGFGSLDAVLPTRGWIAAGLNEVLVPCDGVGELELLWPLLAQATAGGGQVALIAPPYVPYAPAWHAAGVRLERLHVVQADPRDGLWAAEQCMRSGACTAVVCWPQTSDDRD</sequence>